<evidence type="ECO:0000259" key="5">
    <source>
        <dbReference type="Pfam" id="PF00754"/>
    </source>
</evidence>
<evidence type="ECO:0000256" key="4">
    <source>
        <dbReference type="SAM" id="Phobius"/>
    </source>
</evidence>
<dbReference type="Pfam" id="PF02837">
    <property type="entry name" value="Glyco_hydro_2_N"/>
    <property type="match status" value="1"/>
</dbReference>
<protein>
    <submittedName>
        <fullName evidence="7">Discoidin domain-containing protein</fullName>
    </submittedName>
</protein>
<reference evidence="7" key="2">
    <citation type="submission" date="2020-09" db="EMBL/GenBank/DDBJ databases">
        <authorList>
            <person name="Wu Z."/>
        </authorList>
    </citation>
    <scope>NUCLEOTIDE SEQUENCE</scope>
    <source>
        <strain evidence="7">SC17</strain>
    </source>
</reference>
<dbReference type="InterPro" id="IPR000421">
    <property type="entry name" value="FA58C"/>
</dbReference>
<dbReference type="SUPFAM" id="SSF49785">
    <property type="entry name" value="Galactose-binding domain-like"/>
    <property type="match status" value="2"/>
</dbReference>
<dbReference type="NCBIfam" id="NF045579">
    <property type="entry name" value="rhamnoside_JR"/>
    <property type="match status" value="1"/>
</dbReference>
<evidence type="ECO:0000256" key="2">
    <source>
        <dbReference type="ARBA" id="ARBA00022729"/>
    </source>
</evidence>
<keyword evidence="3" id="KW-0378">Hydrolase</keyword>
<sequence length="1120" mass="126873">MKIKYNTWLFMVQGVIFFSVFTLFGQQLENGFKNPPERAKPRTWMHAMSGNISKPGLTKDLEAIKEVGIGGVLLFNVSHTIPQGNVNFNSENHQELIGHAAKECERLGLSFGVHNCDGWTSSGGPWNTPENSMKQVVWNEKIIEGGKKSNLTLEKPTVREGFYKDIAVVAYPSLFAELEDNSVKPIITSSDKTFDIKLVSDGKWDKTSVLHASEKDKNWVQFDFGKPYGVKSIYMPLTKAINGSRKSTLLISDDGVNFNEAQAFNLKRLGKREFAIDESFSEIKARYFRIIIEDNYEIMEVSLNKRQNYPNFLAKTSLFKIEDSRLKPLESDDASSIININDIIDLTHAMNSDGNLSVKLPKGNWTILRFGFTSTGAVNSPASDEGRGLEVDKMSKSALKIHYDAYVGKVVENTKNIAPSAMQYLEIDSFEVGGQNWTDGYEAIFLETYGHSLIPFLPVYAGRMVESAQATDAVLWEIRKLNSDLITENYFGEFTKLTHDDGLISYIEPYSFNAPFNELDAAKQTDIPMGEFWMHQRYQTETAVSGARIYGKKIISAESFSAQSQINWKGHPGMSKTTGDMAWILGINEFMFHRFAHQANTKVLPGMTMSQWGSHIDRTQTWWYNAGAAWFKYLARGSYLLRQGNPVSDMLVYVGEGSPNSVTSRNSFSHNIPVTINYDNINTDALLNRIEAKEGMLVLPEGTSYKLLALHNCDMLTLKTLRKLNEFSEQGIIIVGNKPNGLAGYLKSREETDAFNYLVNKIWSSKTTFSSFDWNTIFSTNNLSYDLIVSTPSKEIPYIHRKTQNEDIYFIYNQDSIAQNVHLKFSIKGKQPELWNPMTGDITRLACYQENDQGMVTDVQLKPLESVFIILKERSKDIHSIVSIKSSSESKPTFYYNKKDEIEMLVNQNGDYSVVFNDESEKTVKVNNLPENKILNSSWLLQFKAPYGYENTIVIDSLYNLTNSEIFDIKHFSGTVDYSSSFTLSEKEIKPDIKINLDLGKVSIAAKVFVNDKEVSVLWVMPYAVDITDYVKKGKNTLRIEVTNTWTNRLIGDEHYERTDGYSISDSKMPDWYINNEPMPLGKRVTFSAYPFYKKNDPLMSSGLIGPITINFSKVVINSN</sequence>
<proteinExistence type="inferred from homology"/>
<dbReference type="Pfam" id="PF00754">
    <property type="entry name" value="F5_F8_type_C"/>
    <property type="match status" value="1"/>
</dbReference>
<keyword evidence="4" id="KW-1133">Transmembrane helix</keyword>
<comment type="caution">
    <text evidence="7">The sequence shown here is derived from an EMBL/GenBank/DDBJ whole genome shotgun (WGS) entry which is preliminary data.</text>
</comment>
<gene>
    <name evidence="7" type="ORF">ICJ84_04980</name>
</gene>
<accession>A0A8J6UA41</accession>
<dbReference type="Proteomes" id="UP000602057">
    <property type="component" value="Unassembled WGS sequence"/>
</dbReference>
<dbReference type="AlphaFoldDB" id="A0A8J6UA41"/>
<evidence type="ECO:0000256" key="3">
    <source>
        <dbReference type="ARBA" id="ARBA00022801"/>
    </source>
</evidence>
<evidence type="ECO:0000313" key="7">
    <source>
        <dbReference type="EMBL" id="MBD0834778.1"/>
    </source>
</evidence>
<name>A0A8J6UA41_9FLAO</name>
<dbReference type="InterPro" id="IPR006104">
    <property type="entry name" value="Glyco_hydro_2_N"/>
</dbReference>
<keyword evidence="4" id="KW-0472">Membrane</keyword>
<dbReference type="Pfam" id="PF17132">
    <property type="entry name" value="Glyco_hydro_106"/>
    <property type="match status" value="1"/>
</dbReference>
<feature type="domain" description="Glycosyl hydrolases family 2 sugar binding" evidence="6">
    <location>
        <begin position="936"/>
        <end position="1054"/>
    </location>
</feature>
<dbReference type="InterPro" id="IPR008979">
    <property type="entry name" value="Galactose-bd-like_sf"/>
</dbReference>
<dbReference type="PANTHER" id="PTHR43817:SF1">
    <property type="entry name" value="HYDROLASE, FAMILY 43, PUTATIVE (AFU_ORTHOLOGUE AFUA_3G01660)-RELATED"/>
    <property type="match status" value="1"/>
</dbReference>
<comment type="similarity">
    <text evidence="1">Belongs to the glycosyl hydrolase 2 family.</text>
</comment>
<evidence type="ECO:0000256" key="1">
    <source>
        <dbReference type="ARBA" id="ARBA00007401"/>
    </source>
</evidence>
<dbReference type="RefSeq" id="WP_188215234.1">
    <property type="nucleotide sequence ID" value="NZ_BAABGH010000004.1"/>
</dbReference>
<keyword evidence="4" id="KW-0812">Transmembrane</keyword>
<organism evidence="7 8">
    <name type="scientific">Aestuariibaculum suncheonense</name>
    <dbReference type="NCBI Taxonomy" id="1028745"/>
    <lineage>
        <taxon>Bacteria</taxon>
        <taxon>Pseudomonadati</taxon>
        <taxon>Bacteroidota</taxon>
        <taxon>Flavobacteriia</taxon>
        <taxon>Flavobacteriales</taxon>
        <taxon>Flavobacteriaceae</taxon>
    </lineage>
</organism>
<feature type="domain" description="F5/8 type C" evidence="5">
    <location>
        <begin position="198"/>
        <end position="294"/>
    </location>
</feature>
<evidence type="ECO:0000313" key="8">
    <source>
        <dbReference type="Proteomes" id="UP000602057"/>
    </source>
</evidence>
<evidence type="ECO:0000259" key="6">
    <source>
        <dbReference type="Pfam" id="PF02837"/>
    </source>
</evidence>
<reference evidence="7" key="1">
    <citation type="journal article" date="2013" name="Int. J. Syst. Evol. Microbiol.">
        <title>Aestuariibaculum suncheonense gen. nov., sp. nov., a marine bacterium of the family Flavobacteriaceae isolated from a tidal flat and emended descriptions of the genera Gaetbulibacter and Tamlana.</title>
        <authorList>
            <person name="Jeong S.H."/>
            <person name="Park M.S."/>
            <person name="Jin H.M."/>
            <person name="Lee K."/>
            <person name="Park W."/>
            <person name="Jeon C.O."/>
        </authorList>
    </citation>
    <scope>NUCLEOTIDE SEQUENCE</scope>
    <source>
        <strain evidence="7">SC17</strain>
    </source>
</reference>
<dbReference type="EMBL" id="JACVXC010000001">
    <property type="protein sequence ID" value="MBD0834778.1"/>
    <property type="molecule type" value="Genomic_DNA"/>
</dbReference>
<keyword evidence="8" id="KW-1185">Reference proteome</keyword>
<dbReference type="PANTHER" id="PTHR43817">
    <property type="entry name" value="GLYCOSYL HYDROLASE"/>
    <property type="match status" value="1"/>
</dbReference>
<dbReference type="GO" id="GO:0004553">
    <property type="term" value="F:hydrolase activity, hydrolyzing O-glycosyl compounds"/>
    <property type="evidence" value="ECO:0007669"/>
    <property type="project" value="UniProtKB-ARBA"/>
</dbReference>
<keyword evidence="2" id="KW-0732">Signal</keyword>
<feature type="transmembrane region" description="Helical" evidence="4">
    <location>
        <begin position="7"/>
        <end position="25"/>
    </location>
</feature>
<dbReference type="Gene3D" id="2.60.120.260">
    <property type="entry name" value="Galactose-binding domain-like"/>
    <property type="match status" value="2"/>
</dbReference>